<dbReference type="PANTHER" id="PTHR24125:SF5">
    <property type="entry name" value="ANKYRIN REPEAT PROTEIN"/>
    <property type="match status" value="1"/>
</dbReference>
<evidence type="ECO:0000256" key="1">
    <source>
        <dbReference type="PROSITE-ProRule" id="PRU00023"/>
    </source>
</evidence>
<evidence type="ECO:0000313" key="2">
    <source>
        <dbReference type="EMBL" id="CAA6827531.1"/>
    </source>
</evidence>
<organism evidence="2">
    <name type="scientific">uncultured Sulfurovum sp</name>
    <dbReference type="NCBI Taxonomy" id="269237"/>
    <lineage>
        <taxon>Bacteria</taxon>
        <taxon>Pseudomonadati</taxon>
        <taxon>Campylobacterota</taxon>
        <taxon>Epsilonproteobacteria</taxon>
        <taxon>Campylobacterales</taxon>
        <taxon>Sulfurovaceae</taxon>
        <taxon>Sulfurovum</taxon>
        <taxon>environmental samples</taxon>
    </lineage>
</organism>
<dbReference type="PROSITE" id="PS50088">
    <property type="entry name" value="ANK_REPEAT"/>
    <property type="match status" value="1"/>
</dbReference>
<reference evidence="2" key="1">
    <citation type="submission" date="2020-01" db="EMBL/GenBank/DDBJ databases">
        <authorList>
            <person name="Meier V. D."/>
            <person name="Meier V D."/>
        </authorList>
    </citation>
    <scope>NUCLEOTIDE SEQUENCE</scope>
    <source>
        <strain evidence="2">HLG_WM_MAG_02</strain>
    </source>
</reference>
<feature type="repeat" description="ANK" evidence="1">
    <location>
        <begin position="83"/>
        <end position="115"/>
    </location>
</feature>
<dbReference type="AlphaFoldDB" id="A0A6S6UB30"/>
<dbReference type="PROSITE" id="PS50297">
    <property type="entry name" value="ANK_REP_REGION"/>
    <property type="match status" value="1"/>
</dbReference>
<dbReference type="Gene3D" id="1.25.40.20">
    <property type="entry name" value="Ankyrin repeat-containing domain"/>
    <property type="match status" value="1"/>
</dbReference>
<sequence>MLEEFLVKKSNILVRDEEGKNALYWAIKYRNRHNVKILLKYNINLMVTNETHAIFHSIQSKDIEIFMHIFTLSNIDVNIKDASGVSLLMRAIEQESIQIVRYLINRGANLYIKDNNNRTVLEYIQKCRHKDLFNLVYYRLIYMESNVA</sequence>
<gene>
    <name evidence="2" type="ORF">HELGO_WM27383</name>
</gene>
<keyword evidence="1" id="KW-0040">ANK repeat</keyword>
<dbReference type="SMART" id="SM00248">
    <property type="entry name" value="ANK"/>
    <property type="match status" value="3"/>
</dbReference>
<dbReference type="InterPro" id="IPR002110">
    <property type="entry name" value="Ankyrin_rpt"/>
</dbReference>
<dbReference type="EMBL" id="CACVAZ010000221">
    <property type="protein sequence ID" value="CAA6827531.1"/>
    <property type="molecule type" value="Genomic_DNA"/>
</dbReference>
<dbReference type="PANTHER" id="PTHR24125">
    <property type="entry name" value="ANKYRIN REPEAT AND DEATH DOMAIN-CONTAINING PROTEIN"/>
    <property type="match status" value="1"/>
</dbReference>
<proteinExistence type="predicted"/>
<dbReference type="Pfam" id="PF12796">
    <property type="entry name" value="Ank_2"/>
    <property type="match status" value="1"/>
</dbReference>
<accession>A0A6S6UB30</accession>
<dbReference type="SUPFAM" id="SSF48403">
    <property type="entry name" value="Ankyrin repeat"/>
    <property type="match status" value="1"/>
</dbReference>
<dbReference type="InterPro" id="IPR036770">
    <property type="entry name" value="Ankyrin_rpt-contain_sf"/>
</dbReference>
<dbReference type="InterPro" id="IPR052457">
    <property type="entry name" value="Ankyrin-DD_containing_protein"/>
</dbReference>
<protein>
    <submittedName>
        <fullName evidence="2">Uncharacterized protein</fullName>
    </submittedName>
</protein>
<name>A0A6S6UB30_9BACT</name>